<gene>
    <name evidence="2" type="ORF">E2C01_033271</name>
</gene>
<keyword evidence="3" id="KW-1185">Reference proteome</keyword>
<name>A0A5B7F543_PORTR</name>
<sequence length="118" mass="12283">MRLLRELSVAAADGSAVTVAVATAVAGPATPSPGGTCGPRPASHQPASRGGVRHAGASKLTSDPHLPISQTCQQDISARKPTSEYSTTLCCHSARRIRVLLLATSRRPPHAARRRTGR</sequence>
<comment type="caution">
    <text evidence="2">The sequence shown here is derived from an EMBL/GenBank/DDBJ whole genome shotgun (WGS) entry which is preliminary data.</text>
</comment>
<evidence type="ECO:0000313" key="2">
    <source>
        <dbReference type="EMBL" id="MPC39724.1"/>
    </source>
</evidence>
<dbReference type="EMBL" id="VSRR010004452">
    <property type="protein sequence ID" value="MPC39724.1"/>
    <property type="molecule type" value="Genomic_DNA"/>
</dbReference>
<accession>A0A5B7F543</accession>
<dbReference type="AlphaFoldDB" id="A0A5B7F543"/>
<organism evidence="2 3">
    <name type="scientific">Portunus trituberculatus</name>
    <name type="common">Swimming crab</name>
    <name type="synonym">Neptunus trituberculatus</name>
    <dbReference type="NCBI Taxonomy" id="210409"/>
    <lineage>
        <taxon>Eukaryota</taxon>
        <taxon>Metazoa</taxon>
        <taxon>Ecdysozoa</taxon>
        <taxon>Arthropoda</taxon>
        <taxon>Crustacea</taxon>
        <taxon>Multicrustacea</taxon>
        <taxon>Malacostraca</taxon>
        <taxon>Eumalacostraca</taxon>
        <taxon>Eucarida</taxon>
        <taxon>Decapoda</taxon>
        <taxon>Pleocyemata</taxon>
        <taxon>Brachyura</taxon>
        <taxon>Eubrachyura</taxon>
        <taxon>Portunoidea</taxon>
        <taxon>Portunidae</taxon>
        <taxon>Portuninae</taxon>
        <taxon>Portunus</taxon>
    </lineage>
</organism>
<protein>
    <submittedName>
        <fullName evidence="2">Uncharacterized protein</fullName>
    </submittedName>
</protein>
<reference evidence="2 3" key="1">
    <citation type="submission" date="2019-05" db="EMBL/GenBank/DDBJ databases">
        <title>Another draft genome of Portunus trituberculatus and its Hox gene families provides insights of decapod evolution.</title>
        <authorList>
            <person name="Jeong J.-H."/>
            <person name="Song I."/>
            <person name="Kim S."/>
            <person name="Choi T."/>
            <person name="Kim D."/>
            <person name="Ryu S."/>
            <person name="Kim W."/>
        </authorList>
    </citation>
    <scope>NUCLEOTIDE SEQUENCE [LARGE SCALE GENOMIC DNA]</scope>
    <source>
        <tissue evidence="2">Muscle</tissue>
    </source>
</reference>
<proteinExistence type="predicted"/>
<dbReference type="Proteomes" id="UP000324222">
    <property type="component" value="Unassembled WGS sequence"/>
</dbReference>
<feature type="region of interest" description="Disordered" evidence="1">
    <location>
        <begin position="26"/>
        <end position="67"/>
    </location>
</feature>
<evidence type="ECO:0000256" key="1">
    <source>
        <dbReference type="SAM" id="MobiDB-lite"/>
    </source>
</evidence>
<evidence type="ECO:0000313" key="3">
    <source>
        <dbReference type="Proteomes" id="UP000324222"/>
    </source>
</evidence>